<organism evidence="2 3">
    <name type="scientific">Halobacillus campisalis</name>
    <dbReference type="NCBI Taxonomy" id="435909"/>
    <lineage>
        <taxon>Bacteria</taxon>
        <taxon>Bacillati</taxon>
        <taxon>Bacillota</taxon>
        <taxon>Bacilli</taxon>
        <taxon>Bacillales</taxon>
        <taxon>Bacillaceae</taxon>
        <taxon>Halobacillus</taxon>
    </lineage>
</organism>
<evidence type="ECO:0000256" key="1">
    <source>
        <dbReference type="SAM" id="Phobius"/>
    </source>
</evidence>
<feature type="transmembrane region" description="Helical" evidence="1">
    <location>
        <begin position="84"/>
        <end position="107"/>
    </location>
</feature>
<gene>
    <name evidence="2" type="ORF">ACFQMN_02420</name>
</gene>
<dbReference type="RefSeq" id="WP_289215521.1">
    <property type="nucleotide sequence ID" value="NZ_JAPVRC010000003.1"/>
</dbReference>
<accession>A0ABW2JZ66</accession>
<feature type="transmembrane region" description="Helical" evidence="1">
    <location>
        <begin position="7"/>
        <end position="24"/>
    </location>
</feature>
<evidence type="ECO:0000313" key="3">
    <source>
        <dbReference type="Proteomes" id="UP001596494"/>
    </source>
</evidence>
<comment type="caution">
    <text evidence="2">The sequence shown here is derived from an EMBL/GenBank/DDBJ whole genome shotgun (WGS) entry which is preliminary data.</text>
</comment>
<reference evidence="3" key="1">
    <citation type="journal article" date="2019" name="Int. J. Syst. Evol. Microbiol.">
        <title>The Global Catalogue of Microorganisms (GCM) 10K type strain sequencing project: providing services to taxonomists for standard genome sequencing and annotation.</title>
        <authorList>
            <consortium name="The Broad Institute Genomics Platform"/>
            <consortium name="The Broad Institute Genome Sequencing Center for Infectious Disease"/>
            <person name="Wu L."/>
            <person name="Ma J."/>
        </authorList>
    </citation>
    <scope>NUCLEOTIDE SEQUENCE [LARGE SCALE GENOMIC DNA]</scope>
    <source>
        <strain evidence="3">CCUG 73951</strain>
    </source>
</reference>
<keyword evidence="1" id="KW-0812">Transmembrane</keyword>
<feature type="transmembrane region" description="Helical" evidence="1">
    <location>
        <begin position="30"/>
        <end position="46"/>
    </location>
</feature>
<dbReference type="EMBL" id="JBHTBY010000001">
    <property type="protein sequence ID" value="MFC7319740.1"/>
    <property type="molecule type" value="Genomic_DNA"/>
</dbReference>
<sequence length="255" mass="29353">MIRQRMSIAFLLWVISFFILFYWTRGLLPEGTFFILLVPSILFLLLKDKVSYLLLTIFTIVSSLAFLYMAFVQGWSTADQWSGIGIHGLLLIHLWAMYTFVTSITTLSAMNKKLGRRILELEEYVANTQVLSNREFIKQKEMINISMVRKREKGFLIYVGLEDLPGYVKDTSFVKVANIIYHSLRKHFDIVGKHDEATVVFLLQSTNSAGLNVVNQRILQKLSYIFTEGALDRISWDIEEIGYTEAKAVQGETSR</sequence>
<evidence type="ECO:0000313" key="2">
    <source>
        <dbReference type="EMBL" id="MFC7319740.1"/>
    </source>
</evidence>
<keyword evidence="3" id="KW-1185">Reference proteome</keyword>
<keyword evidence="1" id="KW-1133">Transmembrane helix</keyword>
<keyword evidence="1" id="KW-0472">Membrane</keyword>
<dbReference type="Proteomes" id="UP001596494">
    <property type="component" value="Unassembled WGS sequence"/>
</dbReference>
<protein>
    <recommendedName>
        <fullName evidence="4">GGDEF domain-containing protein</fullName>
    </recommendedName>
</protein>
<proteinExistence type="predicted"/>
<feature type="transmembrane region" description="Helical" evidence="1">
    <location>
        <begin position="53"/>
        <end position="72"/>
    </location>
</feature>
<evidence type="ECO:0008006" key="4">
    <source>
        <dbReference type="Google" id="ProtNLM"/>
    </source>
</evidence>
<name>A0ABW2JZ66_9BACI</name>